<feature type="chain" id="PRO_5026824753" evidence="2">
    <location>
        <begin position="27"/>
        <end position="136"/>
    </location>
</feature>
<dbReference type="EMBL" id="CP054840">
    <property type="protein sequence ID" value="QKV51835.1"/>
    <property type="molecule type" value="Genomic_DNA"/>
</dbReference>
<feature type="compositionally biased region" description="Basic residues" evidence="1">
    <location>
        <begin position="43"/>
        <end position="58"/>
    </location>
</feature>
<feature type="signal peptide" evidence="2">
    <location>
        <begin position="1"/>
        <end position="26"/>
    </location>
</feature>
<dbReference type="InterPro" id="IPR024572">
    <property type="entry name" value="RcnB"/>
</dbReference>
<keyword evidence="4" id="KW-1185">Reference proteome</keyword>
<keyword evidence="2" id="KW-0732">Signal</keyword>
<dbReference type="RefSeq" id="WP_175502765.1">
    <property type="nucleotide sequence ID" value="NZ_CAURQT010000002.1"/>
</dbReference>
<evidence type="ECO:0000256" key="2">
    <source>
        <dbReference type="SAM" id="SignalP"/>
    </source>
</evidence>
<dbReference type="AlphaFoldDB" id="A0A6N1X268"/>
<dbReference type="Gene3D" id="3.10.450.160">
    <property type="entry name" value="inner membrane protein cigr"/>
    <property type="match status" value="1"/>
</dbReference>
<dbReference type="KEGG" id="aant:HUK68_02355"/>
<reference evidence="3 4" key="1">
    <citation type="submission" date="2020-06" db="EMBL/GenBank/DDBJ databases">
        <title>Acidovorax antarctica sp. nov., isolated from Corinth ice sheet soil, Antarctic Fields Peninsula.</title>
        <authorList>
            <person name="Xu Q."/>
            <person name="Peng F."/>
        </authorList>
    </citation>
    <scope>NUCLEOTIDE SEQUENCE [LARGE SCALE GENOMIC DNA]</scope>
    <source>
        <strain evidence="3 4">16-35-5</strain>
    </source>
</reference>
<feature type="region of interest" description="Disordered" evidence="1">
    <location>
        <begin position="27"/>
        <end position="81"/>
    </location>
</feature>
<gene>
    <name evidence="3" type="ORF">HUK68_02355</name>
</gene>
<accession>A0A6N1X268</accession>
<evidence type="ECO:0000313" key="3">
    <source>
        <dbReference type="EMBL" id="QKV51835.1"/>
    </source>
</evidence>
<dbReference type="Proteomes" id="UP000509579">
    <property type="component" value="Chromosome"/>
</dbReference>
<evidence type="ECO:0000256" key="1">
    <source>
        <dbReference type="SAM" id="MobiDB-lite"/>
    </source>
</evidence>
<proteinExistence type="predicted"/>
<sequence length="136" mass="15019">MTRWTTSAVATAVALTLGLSATLAQAQPDHRRGPPGHSQGHGHDRHGKYDKHDRKMHRPGPPPHAHGGRHGAGPNHNWVRGSRVPVQYRTRHYVVNDWRGHHLSAPPRGYQWVQNGGDYLLVAIATGVIAQLILSR</sequence>
<dbReference type="Pfam" id="PF11776">
    <property type="entry name" value="RcnB"/>
    <property type="match status" value="1"/>
</dbReference>
<organism evidence="3 4">
    <name type="scientific">Comamonas antarctica</name>
    <dbReference type="NCBI Taxonomy" id="2743470"/>
    <lineage>
        <taxon>Bacteria</taxon>
        <taxon>Pseudomonadati</taxon>
        <taxon>Pseudomonadota</taxon>
        <taxon>Betaproteobacteria</taxon>
        <taxon>Burkholderiales</taxon>
        <taxon>Comamonadaceae</taxon>
        <taxon>Comamonas</taxon>
    </lineage>
</organism>
<evidence type="ECO:0000313" key="4">
    <source>
        <dbReference type="Proteomes" id="UP000509579"/>
    </source>
</evidence>
<protein>
    <submittedName>
        <fullName evidence="3">RcnB family protein</fullName>
    </submittedName>
</protein>
<name>A0A6N1X268_9BURK</name>